<feature type="transmembrane region" description="Helical" evidence="1">
    <location>
        <begin position="297"/>
        <end position="314"/>
    </location>
</feature>
<protein>
    <submittedName>
        <fullName evidence="2">Uncharacterized protein</fullName>
    </submittedName>
</protein>
<keyword evidence="1" id="KW-1133">Transmembrane helix</keyword>
<evidence type="ECO:0000256" key="1">
    <source>
        <dbReference type="SAM" id="Phobius"/>
    </source>
</evidence>
<dbReference type="AlphaFoldDB" id="E1R975"/>
<gene>
    <name evidence="2" type="ordered locus">Spirs_3959</name>
</gene>
<dbReference type="Proteomes" id="UP000002318">
    <property type="component" value="Chromosome"/>
</dbReference>
<keyword evidence="3" id="KW-1185">Reference proteome</keyword>
<dbReference type="KEGG" id="ssm:Spirs_3959"/>
<name>E1R975_SEDSS</name>
<feature type="transmembrane region" description="Helical" evidence="1">
    <location>
        <begin position="270"/>
        <end position="291"/>
    </location>
</feature>
<evidence type="ECO:0000313" key="2">
    <source>
        <dbReference type="EMBL" id="ADK83044.1"/>
    </source>
</evidence>
<evidence type="ECO:0000313" key="3">
    <source>
        <dbReference type="Proteomes" id="UP000002318"/>
    </source>
</evidence>
<keyword evidence="1" id="KW-0812">Transmembrane</keyword>
<dbReference type="eggNOG" id="ENOG5030W2Y">
    <property type="taxonomic scope" value="Bacteria"/>
</dbReference>
<organism evidence="2 3">
    <name type="scientific">Sediminispirochaeta smaragdinae (strain DSM 11293 / JCM 15392 / SEBR 4228)</name>
    <name type="common">Spirochaeta smaragdinae</name>
    <dbReference type="NCBI Taxonomy" id="573413"/>
    <lineage>
        <taxon>Bacteria</taxon>
        <taxon>Pseudomonadati</taxon>
        <taxon>Spirochaetota</taxon>
        <taxon>Spirochaetia</taxon>
        <taxon>Spirochaetales</taxon>
        <taxon>Spirochaetaceae</taxon>
        <taxon>Sediminispirochaeta</taxon>
    </lineage>
</organism>
<sequence length="489" mass="56629">MTEYKSSIRAHGKTQLELKNRYPLDPKENRAFYTLETYMFTPAQLGITAKRYGVDHFFSDVKSHTRFSISYIPLSRLMDPDCAISPIARIGKFLDKANLSSDIDENRILYELRTLANLFSAEMKATHRLLSGIAKEGTNPTIITKIELFLKETETFLHVFRALHARFMEPSITERLRTALRWTDESISLSAEKMLFYLHGMLRQEALVEKITVLMEHEQYYRKEMGYPSVITNGTEVEVEGMLYRESILKKWSQTVLYMSSEETGTNRKIGHMLAAVAAATAMVFSVVATFFANNLFPSYSVPWAFIVVVSYMLKDRIKEILRGILVKIMPRFIADRTERLVDRAVDRHVGKTRSMVRIISPEELPQNVRTVRQAGSNPFRSILPPENVIHFRKEVVIDSRKLLREHSRVEAITEIIRLKLDRFQEEMDASKKLLRTWYGGEAQAIKGKRVYHINLILVLSSKGEEEQLFRYRLILTHQGIQRIEEVPT</sequence>
<dbReference type="HOGENOM" id="CLU_551958_0_0_12"/>
<dbReference type="EMBL" id="CP002116">
    <property type="protein sequence ID" value="ADK83044.1"/>
    <property type="molecule type" value="Genomic_DNA"/>
</dbReference>
<dbReference type="OrthoDB" id="366465at2"/>
<proteinExistence type="predicted"/>
<reference evidence="2 3" key="1">
    <citation type="journal article" date="2010" name="Stand. Genomic Sci.">
        <title>Complete genome sequence of Spirochaeta smaragdinae type strain (SEBR 4228).</title>
        <authorList>
            <person name="Mavromatis K."/>
            <person name="Yasawong M."/>
            <person name="Chertkov O."/>
            <person name="Lapidus A."/>
            <person name="Lucas S."/>
            <person name="Nolan M."/>
            <person name="Del Rio T.G."/>
            <person name="Tice H."/>
            <person name="Cheng J.F."/>
            <person name="Pitluck S."/>
            <person name="Liolios K."/>
            <person name="Ivanova N."/>
            <person name="Tapia R."/>
            <person name="Han C."/>
            <person name="Bruce D."/>
            <person name="Goodwin L."/>
            <person name="Pati A."/>
            <person name="Chen A."/>
            <person name="Palaniappan K."/>
            <person name="Land M."/>
            <person name="Hauser L."/>
            <person name="Chang Y.J."/>
            <person name="Jeffries C.D."/>
            <person name="Detter J.C."/>
            <person name="Rohde M."/>
            <person name="Brambilla E."/>
            <person name="Spring S."/>
            <person name="Goker M."/>
            <person name="Sikorski J."/>
            <person name="Woyke T."/>
            <person name="Bristow J."/>
            <person name="Eisen J.A."/>
            <person name="Markowitz V."/>
            <person name="Hugenholtz P."/>
            <person name="Klenk H.P."/>
            <person name="Kyrpides N.C."/>
        </authorList>
    </citation>
    <scope>NUCLEOTIDE SEQUENCE [LARGE SCALE GENOMIC DNA]</scope>
    <source>
        <strain evidence="3">DSM 11293 / JCM 15392 / SEBR 4228</strain>
    </source>
</reference>
<accession>E1R975</accession>
<keyword evidence="1" id="KW-0472">Membrane</keyword>
<dbReference type="STRING" id="573413.Spirs_3959"/>
<dbReference type="RefSeq" id="WP_013256501.1">
    <property type="nucleotide sequence ID" value="NC_014364.1"/>
</dbReference>